<evidence type="ECO:0000256" key="1">
    <source>
        <dbReference type="SAM" id="MobiDB-lite"/>
    </source>
</evidence>
<feature type="compositionally biased region" description="Basic residues" evidence="1">
    <location>
        <begin position="381"/>
        <end position="391"/>
    </location>
</feature>
<dbReference type="EMBL" id="CAJOBS010000224">
    <property type="protein sequence ID" value="CAF4528215.1"/>
    <property type="molecule type" value="Genomic_DNA"/>
</dbReference>
<feature type="region of interest" description="Disordered" evidence="1">
    <location>
        <begin position="1"/>
        <end position="25"/>
    </location>
</feature>
<accession>A0A820X7Q8</accession>
<sequence length="745" mass="87199">MRSIQTTILTKMEKSQDEKKNENYDSLESSCDLSLSTNSSVQYSQQQFTTKYQPLSTLNEDLNTNNVFHRRSLQHSFINLEQNYSEENTASHNRYEQPYRSALLYEEPEKMIKSSSESSHLDTLNEFHQHTNIHRNETIQPYRSLNDVTNKTQRSKLKISQKPIVSTSKKLRNRNKLNILVESLMSSSTSFVSLNDEQNHSTTNMTNSSSNQTVSHSNQSFYEQIKSKARTPLNNHYPNQEQIKAHINRSVIDRQHQSYLTMSQGKYVIHKMASLNNSKLQFNNHLLRQEKQSTTRFYPISSEQIKQPLPTLSNEEIIDYFKEKWNRKKKQQLNNIDQWQQDSQKEQSQVNTKHTEKPLKTSRNSENSPNQTDHFLLNSSHHHHYHHHHHEHVNDRNSDQRRTITNNFFTHETDHKVQHNHSRNVNFKGKTNSDFNRRTQPIESVYQSKSIGLILQTKNPTMYRNIESESEYFTGNTIAPIQYRTTKVIRMPNINSQTEKNDQLYQREKLPSKSLNSLSRTIRIEARNTNDISPAIEANRFDNQSKKSSLQLHKTQKNSNKIFKTRPLTSWSILSDHQIHEQQSNPYESSPSMASHELMDHQLSKNYEMIATDDQQDFHRRYINPADNSQHSLFHDYSSQRSSHGTYPCVNTSDSNNRKDPVIQNSPNQLNTSNLIVNRENSSFFPLDHLSATDRLSLPSEKVRITTQEDNLSVNYNSDGSWNDDGWSDDSAEFIYVDDRYEVQK</sequence>
<feature type="region of interest" description="Disordered" evidence="1">
    <location>
        <begin position="414"/>
        <end position="436"/>
    </location>
</feature>
<organism evidence="2 3">
    <name type="scientific">Rotaria socialis</name>
    <dbReference type="NCBI Taxonomy" id="392032"/>
    <lineage>
        <taxon>Eukaryota</taxon>
        <taxon>Metazoa</taxon>
        <taxon>Spiralia</taxon>
        <taxon>Gnathifera</taxon>
        <taxon>Rotifera</taxon>
        <taxon>Eurotatoria</taxon>
        <taxon>Bdelloidea</taxon>
        <taxon>Philodinida</taxon>
        <taxon>Philodinidae</taxon>
        <taxon>Rotaria</taxon>
    </lineage>
</organism>
<feature type="compositionally biased region" description="Polar residues" evidence="1">
    <location>
        <begin position="361"/>
        <end position="376"/>
    </location>
</feature>
<feature type="compositionally biased region" description="Low complexity" evidence="1">
    <location>
        <begin position="200"/>
        <end position="213"/>
    </location>
</feature>
<gene>
    <name evidence="2" type="ORF">TOA249_LOCUS5528</name>
</gene>
<evidence type="ECO:0000313" key="3">
    <source>
        <dbReference type="Proteomes" id="UP000663838"/>
    </source>
</evidence>
<name>A0A820X7Q8_9BILA</name>
<feature type="region of interest" description="Disordered" evidence="1">
    <location>
        <begin position="381"/>
        <end position="400"/>
    </location>
</feature>
<feature type="region of interest" description="Disordered" evidence="1">
    <location>
        <begin position="197"/>
        <end position="222"/>
    </location>
</feature>
<evidence type="ECO:0000313" key="2">
    <source>
        <dbReference type="EMBL" id="CAF4528215.1"/>
    </source>
</evidence>
<protein>
    <submittedName>
        <fullName evidence="2">Uncharacterized protein</fullName>
    </submittedName>
</protein>
<dbReference type="AlphaFoldDB" id="A0A820X7Q8"/>
<proteinExistence type="predicted"/>
<feature type="compositionally biased region" description="Low complexity" evidence="1">
    <location>
        <begin position="337"/>
        <end position="349"/>
    </location>
</feature>
<comment type="caution">
    <text evidence="2">The sequence shown here is derived from an EMBL/GenBank/DDBJ whole genome shotgun (WGS) entry which is preliminary data.</text>
</comment>
<feature type="compositionally biased region" description="Polar residues" evidence="1">
    <location>
        <begin position="423"/>
        <end position="436"/>
    </location>
</feature>
<dbReference type="Proteomes" id="UP000663838">
    <property type="component" value="Unassembled WGS sequence"/>
</dbReference>
<feature type="compositionally biased region" description="Polar residues" evidence="1">
    <location>
        <begin position="638"/>
        <end position="655"/>
    </location>
</feature>
<feature type="compositionally biased region" description="Basic and acidic residues" evidence="1">
    <location>
        <begin position="11"/>
        <end position="23"/>
    </location>
</feature>
<reference evidence="2" key="1">
    <citation type="submission" date="2021-02" db="EMBL/GenBank/DDBJ databases">
        <authorList>
            <person name="Nowell W R."/>
        </authorList>
    </citation>
    <scope>NUCLEOTIDE SEQUENCE</scope>
</reference>
<feature type="region of interest" description="Disordered" evidence="1">
    <location>
        <begin position="337"/>
        <end position="376"/>
    </location>
</feature>
<feature type="region of interest" description="Disordered" evidence="1">
    <location>
        <begin position="638"/>
        <end position="668"/>
    </location>
</feature>